<dbReference type="GO" id="GO:0070813">
    <property type="term" value="P:hydrogen sulfide metabolic process"/>
    <property type="evidence" value="ECO:0007669"/>
    <property type="project" value="TreeGrafter"/>
</dbReference>
<dbReference type="InterPro" id="IPR036873">
    <property type="entry name" value="Rhodanese-like_dom_sf"/>
</dbReference>
<dbReference type="InterPro" id="IPR036866">
    <property type="entry name" value="RibonucZ/Hydroxyglut_hydro"/>
</dbReference>
<feature type="domain" description="Rhodanese" evidence="2">
    <location>
        <begin position="367"/>
        <end position="453"/>
    </location>
</feature>
<protein>
    <submittedName>
        <fullName evidence="3">MBL fold metallo-hydrolase</fullName>
    </submittedName>
</protein>
<keyword evidence="4" id="KW-1185">Reference proteome</keyword>
<dbReference type="RefSeq" id="WP_212521871.1">
    <property type="nucleotide sequence ID" value="NZ_JAGSOH010000153.1"/>
</dbReference>
<dbReference type="AlphaFoldDB" id="A0A941EHY6"/>
<dbReference type="InterPro" id="IPR001763">
    <property type="entry name" value="Rhodanese-like_dom"/>
</dbReference>
<dbReference type="InterPro" id="IPR051682">
    <property type="entry name" value="Mito_Persulfide_Diox"/>
</dbReference>
<evidence type="ECO:0000259" key="2">
    <source>
        <dbReference type="PROSITE" id="PS50206"/>
    </source>
</evidence>
<dbReference type="PROSITE" id="PS50206">
    <property type="entry name" value="RHODANESE_3"/>
    <property type="match status" value="2"/>
</dbReference>
<dbReference type="Pfam" id="PF00581">
    <property type="entry name" value="Rhodanese"/>
    <property type="match status" value="2"/>
</dbReference>
<organism evidence="3 4">
    <name type="scientific">Actinospica acidithermotolerans</name>
    <dbReference type="NCBI Taxonomy" id="2828514"/>
    <lineage>
        <taxon>Bacteria</taxon>
        <taxon>Bacillati</taxon>
        <taxon>Actinomycetota</taxon>
        <taxon>Actinomycetes</taxon>
        <taxon>Catenulisporales</taxon>
        <taxon>Actinospicaceae</taxon>
        <taxon>Actinospica</taxon>
    </lineage>
</organism>
<dbReference type="EMBL" id="JAGSOH010000153">
    <property type="protein sequence ID" value="MBR7830748.1"/>
    <property type="molecule type" value="Genomic_DNA"/>
</dbReference>
<dbReference type="GO" id="GO:0050313">
    <property type="term" value="F:sulfur dioxygenase activity"/>
    <property type="evidence" value="ECO:0007669"/>
    <property type="project" value="InterPro"/>
</dbReference>
<dbReference type="SUPFAM" id="SSF56281">
    <property type="entry name" value="Metallo-hydrolase/oxidoreductase"/>
    <property type="match status" value="1"/>
</dbReference>
<name>A0A941EHY6_9ACTN</name>
<dbReference type="SMART" id="SM00849">
    <property type="entry name" value="Lactamase_B"/>
    <property type="match status" value="1"/>
</dbReference>
<feature type="domain" description="Rhodanese" evidence="2">
    <location>
        <begin position="264"/>
        <end position="354"/>
    </location>
</feature>
<dbReference type="InterPro" id="IPR044528">
    <property type="entry name" value="POD-like_MBL-fold"/>
</dbReference>
<evidence type="ECO:0000256" key="1">
    <source>
        <dbReference type="ARBA" id="ARBA00022723"/>
    </source>
</evidence>
<dbReference type="GO" id="GO:0046872">
    <property type="term" value="F:metal ion binding"/>
    <property type="evidence" value="ECO:0007669"/>
    <property type="project" value="UniProtKB-KW"/>
</dbReference>
<accession>A0A941EHY6</accession>
<sequence>MVLISSVDTPTLGDRSYLAHDGRVALVIDPQRDIDRVLKLAADEGVRITHVFETHIHNDYVTGGFALAEATGAAYHVNDEDPVAMAHTPIRDGETVPVGDRMRVRVLATPGHTFTHLAYLLEEREETGWKPVGVFTGGSLLYGAVGRPDLLGPEHTDALARHQHASAQRLAELPEDTLVLPTHGFGSFCSASQSTAAASTIGVEKALNPAVTLGLAEFVDTLLSGLDAWPAYYARMASANLAGPAAGVLDAPRRADAAEIRASLEDGGWVIDLRNRVAFAAEHVIGSVNIGLDGSFATYLGWVIPADASITLLGETPEQILEARRELSRIGVDPAAHATGSVRDWAGDQLPGSYPRAGFAELAHVRHHRPVAVLDVRRKLEHAQAHLPDALLIPLHELLARIDEVPDGEIWVHCAAGYRASIAASLLAARGRTVVHVDDDFDAALRAGAISAAVPEPVG</sequence>
<reference evidence="3" key="1">
    <citation type="submission" date="2021-04" db="EMBL/GenBank/DDBJ databases">
        <title>Genome based classification of Actinospica acidithermotolerans sp. nov., an actinobacterium isolated from an Indonesian hot spring.</title>
        <authorList>
            <person name="Kusuma A.B."/>
            <person name="Putra K.E."/>
            <person name="Nafisah S."/>
            <person name="Loh J."/>
            <person name="Nouioui I."/>
            <person name="Goodfellow M."/>
        </authorList>
    </citation>
    <scope>NUCLEOTIDE SEQUENCE</scope>
    <source>
        <strain evidence="3">MGRD01-02</strain>
    </source>
</reference>
<dbReference type="Pfam" id="PF00753">
    <property type="entry name" value="Lactamase_B"/>
    <property type="match status" value="1"/>
</dbReference>
<dbReference type="Gene3D" id="3.40.250.10">
    <property type="entry name" value="Rhodanese-like domain"/>
    <property type="match status" value="2"/>
</dbReference>
<dbReference type="PANTHER" id="PTHR43084:SF1">
    <property type="entry name" value="PERSULFIDE DIOXYGENASE ETHE1, MITOCHONDRIAL"/>
    <property type="match status" value="1"/>
</dbReference>
<dbReference type="PANTHER" id="PTHR43084">
    <property type="entry name" value="PERSULFIDE DIOXYGENASE ETHE1"/>
    <property type="match status" value="1"/>
</dbReference>
<keyword evidence="1" id="KW-0479">Metal-binding</keyword>
<dbReference type="GO" id="GO:0006749">
    <property type="term" value="P:glutathione metabolic process"/>
    <property type="evidence" value="ECO:0007669"/>
    <property type="project" value="InterPro"/>
</dbReference>
<dbReference type="CDD" id="cd07724">
    <property type="entry name" value="POD-like_MBL-fold"/>
    <property type="match status" value="1"/>
</dbReference>
<dbReference type="Proteomes" id="UP000676325">
    <property type="component" value="Unassembled WGS sequence"/>
</dbReference>
<dbReference type="InterPro" id="IPR001279">
    <property type="entry name" value="Metallo-B-lactamas"/>
</dbReference>
<proteinExistence type="predicted"/>
<gene>
    <name evidence="3" type="ORF">KDK95_30880</name>
</gene>
<dbReference type="Gene3D" id="3.60.15.10">
    <property type="entry name" value="Ribonuclease Z/Hydroxyacylglutathione hydrolase-like"/>
    <property type="match status" value="1"/>
</dbReference>
<dbReference type="SUPFAM" id="SSF52821">
    <property type="entry name" value="Rhodanese/Cell cycle control phosphatase"/>
    <property type="match status" value="2"/>
</dbReference>
<comment type="caution">
    <text evidence="3">The sequence shown here is derived from an EMBL/GenBank/DDBJ whole genome shotgun (WGS) entry which is preliminary data.</text>
</comment>
<dbReference type="SMART" id="SM00450">
    <property type="entry name" value="RHOD"/>
    <property type="match status" value="2"/>
</dbReference>
<evidence type="ECO:0000313" key="3">
    <source>
        <dbReference type="EMBL" id="MBR7830748.1"/>
    </source>
</evidence>
<evidence type="ECO:0000313" key="4">
    <source>
        <dbReference type="Proteomes" id="UP000676325"/>
    </source>
</evidence>